<name>A0ACC1HSZ1_9FUNG</name>
<feature type="non-terminal residue" evidence="1">
    <location>
        <position position="357"/>
    </location>
</feature>
<comment type="caution">
    <text evidence="1">The sequence shown here is derived from an EMBL/GenBank/DDBJ whole genome shotgun (WGS) entry which is preliminary data.</text>
</comment>
<dbReference type="Proteomes" id="UP001145114">
    <property type="component" value="Unassembled WGS sequence"/>
</dbReference>
<organism evidence="1 2">
    <name type="scientific">Spiromyces aspiralis</name>
    <dbReference type="NCBI Taxonomy" id="68401"/>
    <lineage>
        <taxon>Eukaryota</taxon>
        <taxon>Fungi</taxon>
        <taxon>Fungi incertae sedis</taxon>
        <taxon>Zoopagomycota</taxon>
        <taxon>Kickxellomycotina</taxon>
        <taxon>Kickxellomycetes</taxon>
        <taxon>Kickxellales</taxon>
        <taxon>Kickxellaceae</taxon>
        <taxon>Spiromyces</taxon>
    </lineage>
</organism>
<proteinExistence type="predicted"/>
<keyword evidence="2" id="KW-1185">Reference proteome</keyword>
<accession>A0ACC1HSZ1</accession>
<protein>
    <submittedName>
        <fullName evidence="1">Uncharacterized protein</fullName>
    </submittedName>
</protein>
<evidence type="ECO:0000313" key="1">
    <source>
        <dbReference type="EMBL" id="KAJ1678357.1"/>
    </source>
</evidence>
<reference evidence="1" key="1">
    <citation type="submission" date="2022-06" db="EMBL/GenBank/DDBJ databases">
        <title>Phylogenomic reconstructions and comparative analyses of Kickxellomycotina fungi.</title>
        <authorList>
            <person name="Reynolds N.K."/>
            <person name="Stajich J.E."/>
            <person name="Barry K."/>
            <person name="Grigoriev I.V."/>
            <person name="Crous P."/>
            <person name="Smith M.E."/>
        </authorList>
    </citation>
    <scope>NUCLEOTIDE SEQUENCE</scope>
    <source>
        <strain evidence="1">RSA 2271</strain>
    </source>
</reference>
<dbReference type="EMBL" id="JAMZIH010001247">
    <property type="protein sequence ID" value="KAJ1678357.1"/>
    <property type="molecule type" value="Genomic_DNA"/>
</dbReference>
<evidence type="ECO:0000313" key="2">
    <source>
        <dbReference type="Proteomes" id="UP001145114"/>
    </source>
</evidence>
<sequence length="357" mass="40388">MSDEHHFAWRHFFFGVGAAVSALWLYSAFRSGPDPAPRRRDRHGRSIDSRRNAIYESLFFLGHHLNLSKNDLGLLCRSPNYNVRMCAQRYLGSLILSNDLLIELIAMCSPIAEPEDRARGVAILNFLTQADYSCKRLVEFGALKVLPRALHSGVPNPTRCDAASAILNLLSQCDASSSERYLAIAAREGLLRHMFEILSDPNCPEMLLNIIIVIAQKYSANNRYQKDMIDLGFMPTIVDVSKRYIVNMVTVRYAMETLVRLCAHFPTSNSEVVTALKDLLHHGVVDLICACVRCDDPGVASWGIGLLHEFASRNIARAELRQTRHLSKWLCINLVTQKYAYTNQLIIRSFWYLAIDD</sequence>
<gene>
    <name evidence="1" type="ORF">EV182_004213</name>
</gene>